<feature type="region of interest" description="Disordered" evidence="1">
    <location>
        <begin position="194"/>
        <end position="350"/>
    </location>
</feature>
<dbReference type="AlphaFoldDB" id="A0A9W8YZV4"/>
<gene>
    <name evidence="3" type="ORF">N0V93_000466</name>
</gene>
<evidence type="ECO:0000256" key="1">
    <source>
        <dbReference type="SAM" id="MobiDB-lite"/>
    </source>
</evidence>
<accession>A0A9W8YZV4</accession>
<keyword evidence="2" id="KW-0812">Transmembrane</keyword>
<feature type="compositionally biased region" description="Low complexity" evidence="1">
    <location>
        <begin position="331"/>
        <end position="340"/>
    </location>
</feature>
<proteinExistence type="predicted"/>
<dbReference type="OrthoDB" id="4499262at2759"/>
<evidence type="ECO:0000313" key="3">
    <source>
        <dbReference type="EMBL" id="KAJ4396247.1"/>
    </source>
</evidence>
<evidence type="ECO:0000313" key="4">
    <source>
        <dbReference type="Proteomes" id="UP001140453"/>
    </source>
</evidence>
<name>A0A9W8YZV4_9PEZI</name>
<protein>
    <submittedName>
        <fullName evidence="3">Uncharacterized protein</fullName>
    </submittedName>
</protein>
<feature type="compositionally biased region" description="Polar residues" evidence="1">
    <location>
        <begin position="321"/>
        <end position="330"/>
    </location>
</feature>
<feature type="region of interest" description="Disordered" evidence="1">
    <location>
        <begin position="374"/>
        <end position="431"/>
    </location>
</feature>
<keyword evidence="2" id="KW-1133">Transmembrane helix</keyword>
<sequence length="431" mass="44284">MQPDHTTSTGVRLSVEEVLPYFSAPPLAMRLLPAVIPAVARLLAGHVRGQYLNGLGVMDGLAPRSWPLAAPIPPVLGKRDGSCASGQHPCMRSAFAYLGDPAWVTTCGNCCGFGSDCATDAAGVGICIGSATSASTSASATSTSSALPTGAIIEHKSPGLSTGAKAGIAVGVIVVAALVIAALTYLCLRRRRRNGARSETTTAQELPSIMPAGRDVATATASGPHMSEADGDALSYGYAPSSTGLSRPGNGPAQGDYFGEVGSGTRGAPQQAQDQSRHQHRHPHGPDNVVAPVEIGTRSSLRGRPAQQTHTRMDSHGSEADGSQSELADTSSRGPSPAFGSGSGGPASPVESIAGRFELYGDFGTATATSGKEEFYDAQESARGNWSRGAVVQGSGTQLPQPFPTPGSEMSEFATPSPMSREEEVQLRRET</sequence>
<comment type="caution">
    <text evidence="3">The sequence shown here is derived from an EMBL/GenBank/DDBJ whole genome shotgun (WGS) entry which is preliminary data.</text>
</comment>
<dbReference type="EMBL" id="JAPEVB010000001">
    <property type="protein sequence ID" value="KAJ4396247.1"/>
    <property type="molecule type" value="Genomic_DNA"/>
</dbReference>
<keyword evidence="4" id="KW-1185">Reference proteome</keyword>
<dbReference type="Proteomes" id="UP001140453">
    <property type="component" value="Unassembled WGS sequence"/>
</dbReference>
<feature type="compositionally biased region" description="Basic and acidic residues" evidence="1">
    <location>
        <begin position="420"/>
        <end position="431"/>
    </location>
</feature>
<feature type="transmembrane region" description="Helical" evidence="2">
    <location>
        <begin position="166"/>
        <end position="188"/>
    </location>
</feature>
<evidence type="ECO:0000256" key="2">
    <source>
        <dbReference type="SAM" id="Phobius"/>
    </source>
</evidence>
<organism evidence="3 4">
    <name type="scientific">Gnomoniopsis smithogilvyi</name>
    <dbReference type="NCBI Taxonomy" id="1191159"/>
    <lineage>
        <taxon>Eukaryota</taxon>
        <taxon>Fungi</taxon>
        <taxon>Dikarya</taxon>
        <taxon>Ascomycota</taxon>
        <taxon>Pezizomycotina</taxon>
        <taxon>Sordariomycetes</taxon>
        <taxon>Sordariomycetidae</taxon>
        <taxon>Diaporthales</taxon>
        <taxon>Gnomoniaceae</taxon>
        <taxon>Gnomoniopsis</taxon>
    </lineage>
</organism>
<reference evidence="3" key="1">
    <citation type="submission" date="2022-10" db="EMBL/GenBank/DDBJ databases">
        <title>Tapping the CABI collections for fungal endophytes: first genome assemblies for Collariella, Neodidymelliopsis, Ascochyta clinopodiicola, Didymella pomorum, Didymosphaeria variabile, Neocosmospora piperis and Neocucurbitaria cava.</title>
        <authorList>
            <person name="Hill R."/>
        </authorList>
    </citation>
    <scope>NUCLEOTIDE SEQUENCE</scope>
    <source>
        <strain evidence="3">IMI 355082</strain>
    </source>
</reference>
<keyword evidence="2" id="KW-0472">Membrane</keyword>